<evidence type="ECO:0000256" key="7">
    <source>
        <dbReference type="ARBA" id="ARBA00023004"/>
    </source>
</evidence>
<evidence type="ECO:0000313" key="12">
    <source>
        <dbReference type="EMBL" id="TFK41062.1"/>
    </source>
</evidence>
<protein>
    <submittedName>
        <fullName evidence="12">Cytochrome P450</fullName>
    </submittedName>
</protein>
<dbReference type="STRING" id="68775.A0A5C3M6T0"/>
<keyword evidence="5 9" id="KW-0479">Metal-binding</keyword>
<evidence type="ECO:0000256" key="10">
    <source>
        <dbReference type="RuleBase" id="RU000461"/>
    </source>
</evidence>
<feature type="signal peptide" evidence="11">
    <location>
        <begin position="1"/>
        <end position="25"/>
    </location>
</feature>
<evidence type="ECO:0000256" key="9">
    <source>
        <dbReference type="PIRSR" id="PIRSR602401-1"/>
    </source>
</evidence>
<dbReference type="AlphaFoldDB" id="A0A5C3M6T0"/>
<keyword evidence="4 9" id="KW-0349">Heme</keyword>
<dbReference type="InterPro" id="IPR036396">
    <property type="entry name" value="Cyt_P450_sf"/>
</dbReference>
<dbReference type="PANTHER" id="PTHR46300">
    <property type="entry name" value="P450, PUTATIVE (EUROFUNG)-RELATED-RELATED"/>
    <property type="match status" value="1"/>
</dbReference>
<dbReference type="InterPro" id="IPR001128">
    <property type="entry name" value="Cyt_P450"/>
</dbReference>
<name>A0A5C3M6T0_9AGAR</name>
<keyword evidence="11" id="KW-0732">Signal</keyword>
<dbReference type="Gene3D" id="1.10.630.10">
    <property type="entry name" value="Cytochrome P450"/>
    <property type="match status" value="1"/>
</dbReference>
<keyword evidence="8 10" id="KW-0503">Monooxygenase</keyword>
<feature type="binding site" description="axial binding residue" evidence="9">
    <location>
        <position position="438"/>
    </location>
    <ligand>
        <name>heme</name>
        <dbReference type="ChEBI" id="CHEBI:30413"/>
    </ligand>
    <ligandPart>
        <name>Fe</name>
        <dbReference type="ChEBI" id="CHEBI:18248"/>
    </ligandPart>
</feature>
<dbReference type="CDD" id="cd11065">
    <property type="entry name" value="CYP64-like"/>
    <property type="match status" value="1"/>
</dbReference>
<dbReference type="PANTHER" id="PTHR46300:SF7">
    <property type="entry name" value="P450, PUTATIVE (EUROFUNG)-RELATED"/>
    <property type="match status" value="1"/>
</dbReference>
<evidence type="ECO:0000256" key="3">
    <source>
        <dbReference type="ARBA" id="ARBA00010617"/>
    </source>
</evidence>
<evidence type="ECO:0000256" key="4">
    <source>
        <dbReference type="ARBA" id="ARBA00022617"/>
    </source>
</evidence>
<organism evidence="12 13">
    <name type="scientific">Crucibulum laeve</name>
    <dbReference type="NCBI Taxonomy" id="68775"/>
    <lineage>
        <taxon>Eukaryota</taxon>
        <taxon>Fungi</taxon>
        <taxon>Dikarya</taxon>
        <taxon>Basidiomycota</taxon>
        <taxon>Agaricomycotina</taxon>
        <taxon>Agaricomycetes</taxon>
        <taxon>Agaricomycetidae</taxon>
        <taxon>Agaricales</taxon>
        <taxon>Agaricineae</taxon>
        <taxon>Nidulariaceae</taxon>
        <taxon>Crucibulum</taxon>
    </lineage>
</organism>
<comment type="similarity">
    <text evidence="3 10">Belongs to the cytochrome P450 family.</text>
</comment>
<sequence>MSFHILVPWLFVFSIIVCCLSRLSATATVLGLPLPPGPKASWFRTLSLPTTYPWITYANWQNIYGDVIYLRVLGNPVIVLNSSVAISDLLERRGNIYSSRPIRTMVVELIGWDWLFSSMCYGDRWKQHRNLFHKHFRPNDSDRYRALQQKETHTLLRNLLQTPENFRYHIRRSAAAVVLNLSYGHQIAQDGDDYVQLADKAIAGLAQAGIFGTYLVDYLPFLKYVPAWFPFASFKREAFAWRKLTRELVDRPFDMIKQKLVEGTEFPCLVTQELESRTAGLDSEDEEVVKNVAATAYAAGSDTVVSAILSFFLAMTIHPEIQKRAQDELCSVIGTRLPALSDRNDLPFIECICYELLRWNPVTPLGLAHCVMQDDEYRGYQIPKGTTVIPNVWAIFHDPETYPDPMRFNPDRFMNFSANEEKINEKPDAAFGFGRRICPGRHVALDFIFIVVASVLTVYDICRAKDENGNDINPDVEYTSLLLSHPKPFKCDIRPRSEDAITVVTQM</sequence>
<dbReference type="GO" id="GO:0020037">
    <property type="term" value="F:heme binding"/>
    <property type="evidence" value="ECO:0007669"/>
    <property type="project" value="InterPro"/>
</dbReference>
<gene>
    <name evidence="12" type="ORF">BDQ12DRAFT_600542</name>
</gene>
<evidence type="ECO:0000313" key="13">
    <source>
        <dbReference type="Proteomes" id="UP000308652"/>
    </source>
</evidence>
<reference evidence="12 13" key="1">
    <citation type="journal article" date="2019" name="Nat. Ecol. Evol.">
        <title>Megaphylogeny resolves global patterns of mushroom evolution.</title>
        <authorList>
            <person name="Varga T."/>
            <person name="Krizsan K."/>
            <person name="Foldi C."/>
            <person name="Dima B."/>
            <person name="Sanchez-Garcia M."/>
            <person name="Sanchez-Ramirez S."/>
            <person name="Szollosi G.J."/>
            <person name="Szarkandi J.G."/>
            <person name="Papp V."/>
            <person name="Albert L."/>
            <person name="Andreopoulos W."/>
            <person name="Angelini C."/>
            <person name="Antonin V."/>
            <person name="Barry K.W."/>
            <person name="Bougher N.L."/>
            <person name="Buchanan P."/>
            <person name="Buyck B."/>
            <person name="Bense V."/>
            <person name="Catcheside P."/>
            <person name="Chovatia M."/>
            <person name="Cooper J."/>
            <person name="Damon W."/>
            <person name="Desjardin D."/>
            <person name="Finy P."/>
            <person name="Geml J."/>
            <person name="Haridas S."/>
            <person name="Hughes K."/>
            <person name="Justo A."/>
            <person name="Karasinski D."/>
            <person name="Kautmanova I."/>
            <person name="Kiss B."/>
            <person name="Kocsube S."/>
            <person name="Kotiranta H."/>
            <person name="LaButti K.M."/>
            <person name="Lechner B.E."/>
            <person name="Liimatainen K."/>
            <person name="Lipzen A."/>
            <person name="Lukacs Z."/>
            <person name="Mihaltcheva S."/>
            <person name="Morgado L.N."/>
            <person name="Niskanen T."/>
            <person name="Noordeloos M.E."/>
            <person name="Ohm R.A."/>
            <person name="Ortiz-Santana B."/>
            <person name="Ovrebo C."/>
            <person name="Racz N."/>
            <person name="Riley R."/>
            <person name="Savchenko A."/>
            <person name="Shiryaev A."/>
            <person name="Soop K."/>
            <person name="Spirin V."/>
            <person name="Szebenyi C."/>
            <person name="Tomsovsky M."/>
            <person name="Tulloss R.E."/>
            <person name="Uehling J."/>
            <person name="Grigoriev I.V."/>
            <person name="Vagvolgyi C."/>
            <person name="Papp T."/>
            <person name="Martin F.M."/>
            <person name="Miettinen O."/>
            <person name="Hibbett D.S."/>
            <person name="Nagy L.G."/>
        </authorList>
    </citation>
    <scope>NUCLEOTIDE SEQUENCE [LARGE SCALE GENOMIC DNA]</scope>
    <source>
        <strain evidence="12 13">CBS 166.37</strain>
    </source>
</reference>
<dbReference type="SUPFAM" id="SSF48264">
    <property type="entry name" value="Cytochrome P450"/>
    <property type="match status" value="1"/>
</dbReference>
<evidence type="ECO:0000256" key="8">
    <source>
        <dbReference type="ARBA" id="ARBA00023033"/>
    </source>
</evidence>
<proteinExistence type="inferred from homology"/>
<evidence type="ECO:0000256" key="6">
    <source>
        <dbReference type="ARBA" id="ARBA00023002"/>
    </source>
</evidence>
<evidence type="ECO:0000256" key="11">
    <source>
        <dbReference type="SAM" id="SignalP"/>
    </source>
</evidence>
<dbReference type="InterPro" id="IPR017972">
    <property type="entry name" value="Cyt_P450_CS"/>
</dbReference>
<comment type="pathway">
    <text evidence="2">Secondary metabolite biosynthesis.</text>
</comment>
<keyword evidence="7 9" id="KW-0408">Iron</keyword>
<dbReference type="InterPro" id="IPR050364">
    <property type="entry name" value="Cytochrome_P450_fung"/>
</dbReference>
<accession>A0A5C3M6T0</accession>
<evidence type="ECO:0000256" key="1">
    <source>
        <dbReference type="ARBA" id="ARBA00001971"/>
    </source>
</evidence>
<dbReference type="InterPro" id="IPR002401">
    <property type="entry name" value="Cyt_P450_E_grp-I"/>
</dbReference>
<evidence type="ECO:0000256" key="2">
    <source>
        <dbReference type="ARBA" id="ARBA00005179"/>
    </source>
</evidence>
<dbReference type="GO" id="GO:0016705">
    <property type="term" value="F:oxidoreductase activity, acting on paired donors, with incorporation or reduction of molecular oxygen"/>
    <property type="evidence" value="ECO:0007669"/>
    <property type="project" value="InterPro"/>
</dbReference>
<dbReference type="Proteomes" id="UP000308652">
    <property type="component" value="Unassembled WGS sequence"/>
</dbReference>
<dbReference type="GO" id="GO:0004497">
    <property type="term" value="F:monooxygenase activity"/>
    <property type="evidence" value="ECO:0007669"/>
    <property type="project" value="UniProtKB-KW"/>
</dbReference>
<dbReference type="GO" id="GO:0005506">
    <property type="term" value="F:iron ion binding"/>
    <property type="evidence" value="ECO:0007669"/>
    <property type="project" value="InterPro"/>
</dbReference>
<keyword evidence="13" id="KW-1185">Reference proteome</keyword>
<comment type="cofactor">
    <cofactor evidence="1 9">
        <name>heme</name>
        <dbReference type="ChEBI" id="CHEBI:30413"/>
    </cofactor>
</comment>
<evidence type="ECO:0000256" key="5">
    <source>
        <dbReference type="ARBA" id="ARBA00022723"/>
    </source>
</evidence>
<dbReference type="PROSITE" id="PS00086">
    <property type="entry name" value="CYTOCHROME_P450"/>
    <property type="match status" value="1"/>
</dbReference>
<dbReference type="PRINTS" id="PR00463">
    <property type="entry name" value="EP450I"/>
</dbReference>
<dbReference type="EMBL" id="ML213595">
    <property type="protein sequence ID" value="TFK41062.1"/>
    <property type="molecule type" value="Genomic_DNA"/>
</dbReference>
<keyword evidence="6 10" id="KW-0560">Oxidoreductase</keyword>
<dbReference type="Pfam" id="PF00067">
    <property type="entry name" value="p450"/>
    <property type="match status" value="1"/>
</dbReference>
<dbReference type="OrthoDB" id="2789670at2759"/>
<feature type="chain" id="PRO_5022865347" evidence="11">
    <location>
        <begin position="26"/>
        <end position="507"/>
    </location>
</feature>